<dbReference type="InterPro" id="IPR036457">
    <property type="entry name" value="PPM-type-like_dom_sf"/>
</dbReference>
<accession>V7BR27</accession>
<gene>
    <name evidence="3" type="ORF">PHAVU_006G207400g</name>
</gene>
<evidence type="ECO:0000313" key="3">
    <source>
        <dbReference type="EMBL" id="ESW20419.1"/>
    </source>
</evidence>
<dbReference type="EMBL" id="CM002293">
    <property type="protein sequence ID" value="ESW20419.1"/>
    <property type="molecule type" value="Genomic_DNA"/>
</dbReference>
<dbReference type="STRING" id="3885.V7BR27"/>
<keyword evidence="4" id="KW-1185">Reference proteome</keyword>
<dbReference type="InterPro" id="IPR001932">
    <property type="entry name" value="PPM-type_phosphatase-like_dom"/>
</dbReference>
<dbReference type="eggNOG" id="KOG1379">
    <property type="taxonomic scope" value="Eukaryota"/>
</dbReference>
<feature type="region of interest" description="Disordered" evidence="1">
    <location>
        <begin position="505"/>
        <end position="537"/>
    </location>
</feature>
<evidence type="ECO:0000259" key="2">
    <source>
        <dbReference type="PROSITE" id="PS51746"/>
    </source>
</evidence>
<dbReference type="AlphaFoldDB" id="V7BR27"/>
<protein>
    <recommendedName>
        <fullName evidence="2">PPM-type phosphatase domain-containing protein</fullName>
    </recommendedName>
</protein>
<evidence type="ECO:0000256" key="1">
    <source>
        <dbReference type="SAM" id="MobiDB-lite"/>
    </source>
</evidence>
<reference evidence="4" key="1">
    <citation type="journal article" date="2014" name="Nat. Genet.">
        <title>A reference genome for common bean and genome-wide analysis of dual domestications.</title>
        <authorList>
            <person name="Schmutz J."/>
            <person name="McClean P.E."/>
            <person name="Mamidi S."/>
            <person name="Wu G.A."/>
            <person name="Cannon S.B."/>
            <person name="Grimwood J."/>
            <person name="Jenkins J."/>
            <person name="Shu S."/>
            <person name="Song Q."/>
            <person name="Chavarro C."/>
            <person name="Torres-Torres M."/>
            <person name="Geffroy V."/>
            <person name="Moghaddam S.M."/>
            <person name="Gao D."/>
            <person name="Abernathy B."/>
            <person name="Barry K."/>
            <person name="Blair M."/>
            <person name="Brick M.A."/>
            <person name="Chovatia M."/>
            <person name="Gepts P."/>
            <person name="Goodstein D.M."/>
            <person name="Gonzales M."/>
            <person name="Hellsten U."/>
            <person name="Hyten D.L."/>
            <person name="Jia G."/>
            <person name="Kelly J.D."/>
            <person name="Kudrna D."/>
            <person name="Lee R."/>
            <person name="Richard M.M."/>
            <person name="Miklas P.N."/>
            <person name="Osorno J.M."/>
            <person name="Rodrigues J."/>
            <person name="Thareau V."/>
            <person name="Urrea C.A."/>
            <person name="Wang M."/>
            <person name="Yu Y."/>
            <person name="Zhang M."/>
            <person name="Wing R.A."/>
            <person name="Cregan P.B."/>
            <person name="Rokhsar D.S."/>
            <person name="Jackson S.A."/>
        </authorList>
    </citation>
    <scope>NUCLEOTIDE SEQUENCE [LARGE SCALE GENOMIC DNA]</scope>
    <source>
        <strain evidence="4">cv. G19833</strain>
    </source>
</reference>
<dbReference type="PANTHER" id="PTHR12320:SF1">
    <property type="entry name" value="PROTEIN PHOSPHATASE PTC7 HOMOLOG"/>
    <property type="match status" value="1"/>
</dbReference>
<dbReference type="SUPFAM" id="SSF81606">
    <property type="entry name" value="PP2C-like"/>
    <property type="match status" value="1"/>
</dbReference>
<dbReference type="Gramene" id="ESW20419">
    <property type="protein sequence ID" value="ESW20419"/>
    <property type="gene ID" value="PHAVU_006G207400g"/>
</dbReference>
<dbReference type="OrthoDB" id="60843at2759"/>
<evidence type="ECO:0000313" key="4">
    <source>
        <dbReference type="Proteomes" id="UP000000226"/>
    </source>
</evidence>
<dbReference type="GO" id="GO:0009507">
    <property type="term" value="C:chloroplast"/>
    <property type="evidence" value="ECO:0007669"/>
    <property type="project" value="TreeGrafter"/>
</dbReference>
<sequence>MAHLFSRSFHCLWLPRCDLPPKSSERLRIYAPNPLPKPWVTFTHHTHMLPNATSSRNSDPEDFDVLSSTEHSDGTFVFRFGTASEIRQHLDELNRKKKTDELKKKKKSDALNKKKKLDASNKKKLAREGVVEEDKAGVRALVSDGVEKLNTDVYRTLEDDVESSSTVVVSVADQHSLLPVKEKESVVLNSDYGSPVINDRHLKLDSVEDGDGHQEIFSEDIGAECNGFLSASEEDSELDSDQEAVVSTVAPESDAVSALKSGASAEVEEDEAGKGYGVDGVTNNLATAVDADLSELVQESTSLESELVGYSATNNPTATVAAEISELVPESISLESDSGQVDYTATNNPTFLESEQVDYSASNNLIGDEDADGSEVVPESICLESEQVGDSASNNLTPAVGTGLSELVQESTSLESEQVGYNETKILNAVVDADISELLPQATFLGSEQAGYSETNNLTGGVDTELSELVPISTSLGSELVANDEEATHLIVDDLIDASKPGKSELLHDEVPSSDLENITDVDNTERSDYENSSQLTTSQIHSVEVASDRTNTSKTELYLVSGGACLPHPSKALTGREDAYFISQQNWLAVADGVGQWSVEGNAGLYIRELIENCENIVSNYENISTIKPAEVIIRGAAETQTPGSSAVLVAHFDGQVLHSANVGNTGFIIIRNGFIFKKSTPMFHEFNFPLQIVKGHNPSALIEGYTIDLHDGDVIVTATNGLFDNLYDQEIASIISKSLQASLTPQEIAELLAVRAQDVGRSTSLRSPFSDAAQALGYVGYVGGKLDDVTVIVSLVQPR</sequence>
<name>V7BR27_PHAVU</name>
<organism evidence="3 4">
    <name type="scientific">Phaseolus vulgaris</name>
    <name type="common">Kidney bean</name>
    <name type="synonym">French bean</name>
    <dbReference type="NCBI Taxonomy" id="3885"/>
    <lineage>
        <taxon>Eukaryota</taxon>
        <taxon>Viridiplantae</taxon>
        <taxon>Streptophyta</taxon>
        <taxon>Embryophyta</taxon>
        <taxon>Tracheophyta</taxon>
        <taxon>Spermatophyta</taxon>
        <taxon>Magnoliopsida</taxon>
        <taxon>eudicotyledons</taxon>
        <taxon>Gunneridae</taxon>
        <taxon>Pentapetalae</taxon>
        <taxon>rosids</taxon>
        <taxon>fabids</taxon>
        <taxon>Fabales</taxon>
        <taxon>Fabaceae</taxon>
        <taxon>Papilionoideae</taxon>
        <taxon>50 kb inversion clade</taxon>
        <taxon>NPAAA clade</taxon>
        <taxon>indigoferoid/millettioid clade</taxon>
        <taxon>Phaseoleae</taxon>
        <taxon>Phaseolus</taxon>
    </lineage>
</organism>
<dbReference type="PANTHER" id="PTHR12320">
    <property type="entry name" value="PROTEIN PHOSPHATASE 2C"/>
    <property type="match status" value="1"/>
</dbReference>
<dbReference type="PROSITE" id="PS51746">
    <property type="entry name" value="PPM_2"/>
    <property type="match status" value="1"/>
</dbReference>
<dbReference type="GO" id="GO:0004722">
    <property type="term" value="F:protein serine/threonine phosphatase activity"/>
    <property type="evidence" value="ECO:0007669"/>
    <property type="project" value="TreeGrafter"/>
</dbReference>
<dbReference type="SMR" id="V7BR27"/>
<proteinExistence type="predicted"/>
<dbReference type="InterPro" id="IPR039123">
    <property type="entry name" value="PPTC7"/>
</dbReference>
<dbReference type="Gene3D" id="3.60.40.10">
    <property type="entry name" value="PPM-type phosphatase domain"/>
    <property type="match status" value="2"/>
</dbReference>
<dbReference type="SMART" id="SM00332">
    <property type="entry name" value="PP2Cc"/>
    <property type="match status" value="1"/>
</dbReference>
<feature type="region of interest" description="Disordered" evidence="1">
    <location>
        <begin position="97"/>
        <end position="127"/>
    </location>
</feature>
<feature type="domain" description="PPM-type phosphatase" evidence="2">
    <location>
        <begin position="564"/>
        <end position="798"/>
    </location>
</feature>
<dbReference type="Proteomes" id="UP000000226">
    <property type="component" value="Chromosome 6"/>
</dbReference>